<organism evidence="2 3">
    <name type="scientific">Dioscorea zingiberensis</name>
    <dbReference type="NCBI Taxonomy" id="325984"/>
    <lineage>
        <taxon>Eukaryota</taxon>
        <taxon>Viridiplantae</taxon>
        <taxon>Streptophyta</taxon>
        <taxon>Embryophyta</taxon>
        <taxon>Tracheophyta</taxon>
        <taxon>Spermatophyta</taxon>
        <taxon>Magnoliopsida</taxon>
        <taxon>Liliopsida</taxon>
        <taxon>Dioscoreales</taxon>
        <taxon>Dioscoreaceae</taxon>
        <taxon>Dioscorea</taxon>
    </lineage>
</organism>
<proteinExistence type="predicted"/>
<reference evidence="2" key="2">
    <citation type="journal article" date="2022" name="Hortic Res">
        <title>The genome of Dioscorea zingiberensis sheds light on the biosynthesis, origin and evolution of the medicinally important diosgenin saponins.</title>
        <authorList>
            <person name="Li Y."/>
            <person name="Tan C."/>
            <person name="Li Z."/>
            <person name="Guo J."/>
            <person name="Li S."/>
            <person name="Chen X."/>
            <person name="Wang C."/>
            <person name="Dai X."/>
            <person name="Yang H."/>
            <person name="Song W."/>
            <person name="Hou L."/>
            <person name="Xu J."/>
            <person name="Tong Z."/>
            <person name="Xu A."/>
            <person name="Yuan X."/>
            <person name="Wang W."/>
            <person name="Yang Q."/>
            <person name="Chen L."/>
            <person name="Sun Z."/>
            <person name="Wang K."/>
            <person name="Pan B."/>
            <person name="Chen J."/>
            <person name="Bao Y."/>
            <person name="Liu F."/>
            <person name="Qi X."/>
            <person name="Gang D.R."/>
            <person name="Wen J."/>
            <person name="Li J."/>
        </authorList>
    </citation>
    <scope>NUCLEOTIDE SEQUENCE</scope>
    <source>
        <strain evidence="2">Dzin_1.0</strain>
    </source>
</reference>
<keyword evidence="3" id="KW-1185">Reference proteome</keyword>
<evidence type="ECO:0000256" key="1">
    <source>
        <dbReference type="SAM" id="MobiDB-lite"/>
    </source>
</evidence>
<name>A0A9D5HAJ4_9LILI</name>
<feature type="region of interest" description="Disordered" evidence="1">
    <location>
        <begin position="1"/>
        <end position="45"/>
    </location>
</feature>
<reference evidence="2" key="1">
    <citation type="submission" date="2021-03" db="EMBL/GenBank/DDBJ databases">
        <authorList>
            <person name="Li Z."/>
            <person name="Yang C."/>
        </authorList>
    </citation>
    <scope>NUCLEOTIDE SEQUENCE</scope>
    <source>
        <strain evidence="2">Dzin_1.0</strain>
        <tissue evidence="2">Leaf</tissue>
    </source>
</reference>
<accession>A0A9D5HAJ4</accession>
<evidence type="ECO:0000313" key="2">
    <source>
        <dbReference type="EMBL" id="KAJ0969272.1"/>
    </source>
</evidence>
<protein>
    <submittedName>
        <fullName evidence="2">Uncharacterized protein</fullName>
    </submittedName>
</protein>
<sequence length="335" mass="37222">MPKLIESSPVSSQFDKKRIPPEGVVSSQDQGAACEGTTKSAEDSSVLQQFVGKSNLPESITERKVSASFAEDMWQPVSTLTAKENHGCPAASRPSLGQPQPINKCPAQVIDLERNADNDTPSFCSYANRKHDELLRPLPNGPSMMPSYRLRQSGLHFLAANDSLSESDQLQHQFQERQSLVEQNQARGKELYIHQVMNKNVYPNREFLAQRHFSSTDVQDFSALPSSLNDRMTRRSWFVDDRRPSNGWLGFELSSSDQNFGDAGTPDGSLLSVLSECRKLPSRSSYTETRNLEQFIQEGNSTGAKHIHGFAAWQLNSSTVSEATMVPPTLDNTDL</sequence>
<dbReference type="OrthoDB" id="70874at2759"/>
<gene>
    <name evidence="2" type="ORF">J5N97_022149</name>
</gene>
<evidence type="ECO:0000313" key="3">
    <source>
        <dbReference type="Proteomes" id="UP001085076"/>
    </source>
</evidence>
<comment type="caution">
    <text evidence="2">The sequence shown here is derived from an EMBL/GenBank/DDBJ whole genome shotgun (WGS) entry which is preliminary data.</text>
</comment>
<dbReference type="EMBL" id="JAGGNH010000006">
    <property type="protein sequence ID" value="KAJ0969272.1"/>
    <property type="molecule type" value="Genomic_DNA"/>
</dbReference>
<dbReference type="AlphaFoldDB" id="A0A9D5HAJ4"/>
<dbReference type="Proteomes" id="UP001085076">
    <property type="component" value="Miscellaneous, Linkage group lg06"/>
</dbReference>